<comment type="caution">
    <text evidence="7">The sequence shown here is derived from an EMBL/GenBank/DDBJ whole genome shotgun (WGS) entry which is preliminary data.</text>
</comment>
<gene>
    <name evidence="7" type="ORF">JKP88DRAFT_350483</name>
</gene>
<feature type="domain" description="PHD-type" evidence="6">
    <location>
        <begin position="465"/>
        <end position="517"/>
    </location>
</feature>
<dbReference type="InterPro" id="IPR011011">
    <property type="entry name" value="Znf_FYVE_PHD"/>
</dbReference>
<evidence type="ECO:0000313" key="8">
    <source>
        <dbReference type="Proteomes" id="UP000664859"/>
    </source>
</evidence>
<evidence type="ECO:0000256" key="1">
    <source>
        <dbReference type="ARBA" id="ARBA00022723"/>
    </source>
</evidence>
<dbReference type="AlphaFoldDB" id="A0A836CA75"/>
<dbReference type="InterPro" id="IPR001965">
    <property type="entry name" value="Znf_PHD"/>
</dbReference>
<evidence type="ECO:0000256" key="4">
    <source>
        <dbReference type="PROSITE-ProRule" id="PRU00146"/>
    </source>
</evidence>
<sequence length="736" mass="74837">MLLGGSLPPQSRDLSAQDTQPRAAEALPEPAGAARAAAPAAIPAVAVAAAAAALLLEHQQQQQQQPTHAAAAPTPALSAQQTASASLPVLEAAAPAAAPAAACALEAPRLVPTSTVEGAPAAVAGPPQEAPPSPLLDRVSQLMAAAQSLAAPAQTGGLAVAAAAAAAAVVQPHRSNGLMGVLPPAATAAALSQCSAAGTLPLAAAAASASAAGAPSLLAPVHHCHVRGTLLRLRHAARELLPAEGAGAVAAALDGVEGALTCTPELKDFGENVQAALSAAGGGVWEALQCEFEEAMHALSLQFRAQWRFKRKRGAEAAEEEEGGAGGGLDLINGALPHSGHSPNARSGAADPASTYSSGASTSGSRARSAKAVAARRAATAAAAAAAQAQAAADAAWAALARTQPPPAAAQAAAAAPRRRARCAWRMRRRLPVDGFGMVPGNGRGWAPPEPEPGARPFQDMELDDRACCACSSGHSHDDDALVGCDGCGVAVHERCYGIQAVPEGDLPWCCAPCTFQLAKRAASSAAAAAAAPKPRCALCCQRFGAMKPLARAHGWGGKAQWAHVLCAWWDPDVNRLLVNVTLLLGCTSCVPGVVCVTQVLHEDTVVEPMVFNKPPAPARTTMCFDQRGCLRAAAPFDIQIYETYCAAHQHCRADAGAVVAALRRACVHATPHALLAKNAALVALVEKKLAAPPGDPNAYPDFVAFERHIRAVAAEAELWDDVTDILQALRKHMTS</sequence>
<dbReference type="SMART" id="SM00249">
    <property type="entry name" value="PHD"/>
    <property type="match status" value="1"/>
</dbReference>
<dbReference type="Gene3D" id="3.30.40.10">
    <property type="entry name" value="Zinc/RING finger domain, C3HC4 (zinc finger)"/>
    <property type="match status" value="1"/>
</dbReference>
<dbReference type="InterPro" id="IPR019787">
    <property type="entry name" value="Znf_PHD-finger"/>
</dbReference>
<keyword evidence="8" id="KW-1185">Reference proteome</keyword>
<dbReference type="InterPro" id="IPR050701">
    <property type="entry name" value="Histone_Mod_Regulator"/>
</dbReference>
<feature type="compositionally biased region" description="Low complexity" evidence="5">
    <location>
        <begin position="353"/>
        <end position="366"/>
    </location>
</feature>
<feature type="compositionally biased region" description="Polar residues" evidence="5">
    <location>
        <begin position="8"/>
        <end position="19"/>
    </location>
</feature>
<dbReference type="PANTHER" id="PTHR13793:SF107">
    <property type="entry name" value="BROMODOMAIN-CONTAINING PROTEIN HOMOLOG"/>
    <property type="match status" value="1"/>
</dbReference>
<dbReference type="OrthoDB" id="20839at2759"/>
<dbReference type="Proteomes" id="UP000664859">
    <property type="component" value="Unassembled WGS sequence"/>
</dbReference>
<dbReference type="SUPFAM" id="SSF57903">
    <property type="entry name" value="FYVE/PHD zinc finger"/>
    <property type="match status" value="1"/>
</dbReference>
<evidence type="ECO:0000256" key="2">
    <source>
        <dbReference type="ARBA" id="ARBA00022771"/>
    </source>
</evidence>
<evidence type="ECO:0000256" key="3">
    <source>
        <dbReference type="ARBA" id="ARBA00022833"/>
    </source>
</evidence>
<dbReference type="InterPro" id="IPR013083">
    <property type="entry name" value="Znf_RING/FYVE/PHD"/>
</dbReference>
<protein>
    <recommendedName>
        <fullName evidence="6">PHD-type domain-containing protein</fullName>
    </recommendedName>
</protein>
<feature type="compositionally biased region" description="Low complexity" evidence="5">
    <location>
        <begin position="20"/>
        <end position="35"/>
    </location>
</feature>
<feature type="region of interest" description="Disordered" evidence="5">
    <location>
        <begin position="1"/>
        <end position="35"/>
    </location>
</feature>
<dbReference type="GO" id="GO:0008270">
    <property type="term" value="F:zinc ion binding"/>
    <property type="evidence" value="ECO:0007669"/>
    <property type="project" value="UniProtKB-KW"/>
</dbReference>
<dbReference type="GO" id="GO:0006357">
    <property type="term" value="P:regulation of transcription by RNA polymerase II"/>
    <property type="evidence" value="ECO:0007669"/>
    <property type="project" value="TreeGrafter"/>
</dbReference>
<name>A0A836CA75_9STRA</name>
<dbReference type="CDD" id="cd15492">
    <property type="entry name" value="PHD_BRPF_JADE_like"/>
    <property type="match status" value="1"/>
</dbReference>
<dbReference type="PROSITE" id="PS50016">
    <property type="entry name" value="ZF_PHD_2"/>
    <property type="match status" value="1"/>
</dbReference>
<evidence type="ECO:0000256" key="5">
    <source>
        <dbReference type="SAM" id="MobiDB-lite"/>
    </source>
</evidence>
<dbReference type="PROSITE" id="PS01359">
    <property type="entry name" value="ZF_PHD_1"/>
    <property type="match status" value="1"/>
</dbReference>
<dbReference type="InterPro" id="IPR019786">
    <property type="entry name" value="Zinc_finger_PHD-type_CS"/>
</dbReference>
<dbReference type="EMBL" id="JAFCMP010000519">
    <property type="protein sequence ID" value="KAG5177972.1"/>
    <property type="molecule type" value="Genomic_DNA"/>
</dbReference>
<reference evidence="7" key="1">
    <citation type="submission" date="2021-02" db="EMBL/GenBank/DDBJ databases">
        <title>First Annotated Genome of the Yellow-green Alga Tribonema minus.</title>
        <authorList>
            <person name="Mahan K.M."/>
        </authorList>
    </citation>
    <scope>NUCLEOTIDE SEQUENCE</scope>
    <source>
        <strain evidence="7">UTEX B ZZ1240</strain>
    </source>
</reference>
<feature type="region of interest" description="Disordered" evidence="5">
    <location>
        <begin position="318"/>
        <end position="366"/>
    </location>
</feature>
<dbReference type="PANTHER" id="PTHR13793">
    <property type="entry name" value="PHD FINGER PROTEINS"/>
    <property type="match status" value="1"/>
</dbReference>
<keyword evidence="3" id="KW-0862">Zinc</keyword>
<dbReference type="Pfam" id="PF13831">
    <property type="entry name" value="PHD_2"/>
    <property type="match status" value="1"/>
</dbReference>
<keyword evidence="2 4" id="KW-0863">Zinc-finger</keyword>
<keyword evidence="1" id="KW-0479">Metal-binding</keyword>
<organism evidence="7 8">
    <name type="scientific">Tribonema minus</name>
    <dbReference type="NCBI Taxonomy" id="303371"/>
    <lineage>
        <taxon>Eukaryota</taxon>
        <taxon>Sar</taxon>
        <taxon>Stramenopiles</taxon>
        <taxon>Ochrophyta</taxon>
        <taxon>PX clade</taxon>
        <taxon>Xanthophyceae</taxon>
        <taxon>Tribonematales</taxon>
        <taxon>Tribonemataceae</taxon>
        <taxon>Tribonema</taxon>
    </lineage>
</organism>
<accession>A0A836CA75</accession>
<evidence type="ECO:0000259" key="6">
    <source>
        <dbReference type="PROSITE" id="PS50016"/>
    </source>
</evidence>
<proteinExistence type="predicted"/>
<evidence type="ECO:0000313" key="7">
    <source>
        <dbReference type="EMBL" id="KAG5177972.1"/>
    </source>
</evidence>